<feature type="domain" description="Nitroreductase" evidence="1">
    <location>
        <begin position="28"/>
        <end position="183"/>
    </location>
</feature>
<gene>
    <name evidence="2" type="ORF">FHR90_002416</name>
    <name evidence="3" type="ORF">HUK83_13175</name>
</gene>
<dbReference type="InterPro" id="IPR000415">
    <property type="entry name" value="Nitroreductase-like"/>
</dbReference>
<dbReference type="AlphaFoldDB" id="A0A850NND8"/>
<reference evidence="3 5" key="1">
    <citation type="submission" date="2020-06" db="EMBL/GenBank/DDBJ databases">
        <title>Description of novel acetic acid bacteria.</title>
        <authorList>
            <person name="Sombolestani A."/>
        </authorList>
    </citation>
    <scope>NUCLEOTIDE SEQUENCE [LARGE SCALE GENOMIC DNA]</scope>
    <source>
        <strain evidence="3 5">LMG 26838</strain>
    </source>
</reference>
<sequence>MSGAVADEVADITADAEAMLARLFDDAHTPRAWSDRPVPEALLRRLYDAVRLGPTSANCAPARLMFLTTQDARARLLGALSPGNVERVRTAPVTVIVAWDPMFYEHLPKLYPQGDARGWFAADPVLAEETAQRNAALQGAYLILAARALGLDVLPMSGFDNHLVDAQLLAGEGWRSHFLVSLGHASGPPPERAPRLDWSEACRLL</sequence>
<dbReference type="EMBL" id="JACHXV010000009">
    <property type="protein sequence ID" value="MBB3174571.1"/>
    <property type="molecule type" value="Genomic_DNA"/>
</dbReference>
<dbReference type="PANTHER" id="PTHR43543:SF1">
    <property type="entry name" value="MALONIC SEMIALDEHYDE REDUCTASE RUTE-RELATED"/>
    <property type="match status" value="1"/>
</dbReference>
<dbReference type="EMBL" id="JABXXQ010000331">
    <property type="protein sequence ID" value="NVN31281.1"/>
    <property type="molecule type" value="Genomic_DNA"/>
</dbReference>
<reference evidence="2 4" key="2">
    <citation type="submission" date="2020-08" db="EMBL/GenBank/DDBJ databases">
        <title>Genomic Encyclopedia of Type Strains, Phase III (KMG-III): the genomes of soil and plant-associated and newly described type strains.</title>
        <authorList>
            <person name="Whitman W."/>
        </authorList>
    </citation>
    <scope>NUCLEOTIDE SEQUENCE [LARGE SCALE GENOMIC DNA]</scope>
    <source>
        <strain evidence="2 4">CECT 8088</strain>
    </source>
</reference>
<dbReference type="InterPro" id="IPR050461">
    <property type="entry name" value="Nitroreductase_HadB/RutE"/>
</dbReference>
<dbReference type="NCBIfam" id="NF003768">
    <property type="entry name" value="PRK05365.1"/>
    <property type="match status" value="1"/>
</dbReference>
<comment type="caution">
    <text evidence="3">The sequence shown here is derived from an EMBL/GenBank/DDBJ whole genome shotgun (WGS) entry which is preliminary data.</text>
</comment>
<dbReference type="Pfam" id="PF00881">
    <property type="entry name" value="Nitroreductase"/>
    <property type="match status" value="1"/>
</dbReference>
<evidence type="ECO:0000313" key="4">
    <source>
        <dbReference type="Proteomes" id="UP000557688"/>
    </source>
</evidence>
<dbReference type="EC" id="1.1.1.-" evidence="2"/>
<evidence type="ECO:0000259" key="1">
    <source>
        <dbReference type="Pfam" id="PF00881"/>
    </source>
</evidence>
<dbReference type="PANTHER" id="PTHR43543">
    <property type="entry name" value="MALONIC SEMIALDEHYDE REDUCTASE RUTE-RELATED"/>
    <property type="match status" value="1"/>
</dbReference>
<evidence type="ECO:0000313" key="2">
    <source>
        <dbReference type="EMBL" id="MBB3174571.1"/>
    </source>
</evidence>
<dbReference type="Gene3D" id="3.40.109.10">
    <property type="entry name" value="NADH Oxidase"/>
    <property type="match status" value="1"/>
</dbReference>
<name>A0A850NND8_9PROT</name>
<dbReference type="Proteomes" id="UP000565205">
    <property type="component" value="Unassembled WGS sequence"/>
</dbReference>
<evidence type="ECO:0000313" key="3">
    <source>
        <dbReference type="EMBL" id="NVN31281.1"/>
    </source>
</evidence>
<proteinExistence type="predicted"/>
<evidence type="ECO:0000313" key="5">
    <source>
        <dbReference type="Proteomes" id="UP000565205"/>
    </source>
</evidence>
<dbReference type="GO" id="GO:0035527">
    <property type="term" value="F:3-hydroxypropionate dehydrogenase (NADP+) activity"/>
    <property type="evidence" value="ECO:0007669"/>
    <property type="project" value="UniProtKB-EC"/>
</dbReference>
<dbReference type="EC" id="1.1.1.298" evidence="3"/>
<keyword evidence="4" id="KW-1185">Reference proteome</keyword>
<keyword evidence="3" id="KW-0560">Oxidoreductase</keyword>
<dbReference type="Proteomes" id="UP000557688">
    <property type="component" value="Unassembled WGS sequence"/>
</dbReference>
<protein>
    <submittedName>
        <fullName evidence="2">3-hydroxypropanoate dehydrogenase</fullName>
        <ecNumber evidence="2">1.1.1.-</ecNumber>
    </submittedName>
    <submittedName>
        <fullName evidence="3">Malonic semialdehyde reductase</fullName>
        <ecNumber evidence="3">1.1.1.298</ecNumber>
    </submittedName>
</protein>
<organism evidence="3 5">
    <name type="scientific">Endobacter medicaginis</name>
    <dbReference type="NCBI Taxonomy" id="1181271"/>
    <lineage>
        <taxon>Bacteria</taxon>
        <taxon>Pseudomonadati</taxon>
        <taxon>Pseudomonadota</taxon>
        <taxon>Alphaproteobacteria</taxon>
        <taxon>Acetobacterales</taxon>
        <taxon>Acetobacteraceae</taxon>
        <taxon>Endobacter</taxon>
    </lineage>
</organism>
<accession>A0A850NND8</accession>
<dbReference type="InterPro" id="IPR029479">
    <property type="entry name" value="Nitroreductase"/>
</dbReference>
<dbReference type="RefSeq" id="WP_176625496.1">
    <property type="nucleotide sequence ID" value="NZ_JABXXQ010000331.1"/>
</dbReference>
<dbReference type="SUPFAM" id="SSF55469">
    <property type="entry name" value="FMN-dependent nitroreductase-like"/>
    <property type="match status" value="1"/>
</dbReference>